<accession>A0A7J0CEI8</accession>
<evidence type="ECO:0000256" key="4">
    <source>
        <dbReference type="ARBA" id="ARBA00022729"/>
    </source>
</evidence>
<evidence type="ECO:0000256" key="7">
    <source>
        <dbReference type="PROSITE-ProRule" id="PRU01232"/>
    </source>
</evidence>
<dbReference type="AlphaFoldDB" id="A0A7J0CEI8"/>
<name>A0A7J0CEI8_9ACTN</name>
<keyword evidence="2" id="KW-0134">Cell wall</keyword>
<evidence type="ECO:0000256" key="3">
    <source>
        <dbReference type="ARBA" id="ARBA00022525"/>
    </source>
</evidence>
<gene>
    <name evidence="9" type="ORF">Sfulv_49270</name>
</gene>
<proteinExistence type="predicted"/>
<dbReference type="Proteomes" id="UP000498980">
    <property type="component" value="Unassembled WGS sequence"/>
</dbReference>
<comment type="subcellular location">
    <subcellularLocation>
        <location evidence="1">Secreted</location>
        <location evidence="1">Cell wall</location>
    </subcellularLocation>
</comment>
<dbReference type="EMBL" id="BLWC01000001">
    <property type="protein sequence ID" value="GFN00117.1"/>
    <property type="molecule type" value="Genomic_DNA"/>
</dbReference>
<evidence type="ECO:0000256" key="5">
    <source>
        <dbReference type="ARBA" id="ARBA00022889"/>
    </source>
</evidence>
<dbReference type="PROSITE" id="PS51884">
    <property type="entry name" value="CHAPLIN"/>
    <property type="match status" value="1"/>
</dbReference>
<reference evidence="9 10" key="1">
    <citation type="submission" date="2020-05" db="EMBL/GenBank/DDBJ databases">
        <title>Whole genome shotgun sequence of Streptomyces fulvorobeus NBRC 15897.</title>
        <authorList>
            <person name="Komaki H."/>
            <person name="Tamura T."/>
        </authorList>
    </citation>
    <scope>NUCLEOTIDE SEQUENCE [LARGE SCALE GENOMIC DNA]</scope>
    <source>
        <strain evidence="9 10">NBRC 15897</strain>
    </source>
</reference>
<evidence type="ECO:0000256" key="2">
    <source>
        <dbReference type="ARBA" id="ARBA00022512"/>
    </source>
</evidence>
<sequence>MNYSSGVTGDQDERSCGTKDVTALDSAARKVRKVKYTKVAAVAAGTLIAIGAAAPAMADAGAAGAAANSPGVLSGNVTQIPIHVPVNVCGNTVNVIGILNPAFGNTCVNS</sequence>
<keyword evidence="10" id="KW-1185">Reference proteome</keyword>
<keyword evidence="3" id="KW-0964">Secreted</keyword>
<dbReference type="InterPro" id="IPR005528">
    <property type="entry name" value="ChpA-H"/>
</dbReference>
<evidence type="ECO:0000313" key="9">
    <source>
        <dbReference type="EMBL" id="GFN00117.1"/>
    </source>
</evidence>
<evidence type="ECO:0000259" key="8">
    <source>
        <dbReference type="PROSITE" id="PS51884"/>
    </source>
</evidence>
<protein>
    <recommendedName>
        <fullName evidence="8">Chaplin domain-containing protein</fullName>
    </recommendedName>
</protein>
<dbReference type="Pfam" id="PF03777">
    <property type="entry name" value="ChpA-C"/>
    <property type="match status" value="1"/>
</dbReference>
<evidence type="ECO:0000256" key="6">
    <source>
        <dbReference type="ARBA" id="ARBA00023087"/>
    </source>
</evidence>
<evidence type="ECO:0000256" key="1">
    <source>
        <dbReference type="ARBA" id="ARBA00004191"/>
    </source>
</evidence>
<keyword evidence="5" id="KW-0130">Cell adhesion</keyword>
<feature type="domain" description="Chaplin" evidence="8">
    <location>
        <begin position="69"/>
        <end position="109"/>
    </location>
</feature>
<keyword evidence="4" id="KW-0732">Signal</keyword>
<dbReference type="GO" id="GO:0007155">
    <property type="term" value="P:cell adhesion"/>
    <property type="evidence" value="ECO:0007669"/>
    <property type="project" value="UniProtKB-KW"/>
</dbReference>
<organism evidence="9 10">
    <name type="scientific">Streptomyces fulvorobeus</name>
    <dbReference type="NCBI Taxonomy" id="284028"/>
    <lineage>
        <taxon>Bacteria</taxon>
        <taxon>Bacillati</taxon>
        <taxon>Actinomycetota</taxon>
        <taxon>Actinomycetes</taxon>
        <taxon>Kitasatosporales</taxon>
        <taxon>Streptomycetaceae</taxon>
        <taxon>Streptomyces</taxon>
    </lineage>
</organism>
<comment type="caution">
    <text evidence="9">The sequence shown here is derived from an EMBL/GenBank/DDBJ whole genome shotgun (WGS) entry which is preliminary data.</text>
</comment>
<keyword evidence="6 7" id="KW-0034">Amyloid</keyword>
<evidence type="ECO:0000313" key="10">
    <source>
        <dbReference type="Proteomes" id="UP000498980"/>
    </source>
</evidence>